<dbReference type="InterPro" id="IPR050707">
    <property type="entry name" value="HTH_MetabolicPath_Reg"/>
</dbReference>
<evidence type="ECO:0000313" key="6">
    <source>
        <dbReference type="EMBL" id="OIQ96211.1"/>
    </source>
</evidence>
<dbReference type="SUPFAM" id="SSF46785">
    <property type="entry name" value="Winged helix' DNA-binding domain"/>
    <property type="match status" value="1"/>
</dbReference>
<dbReference type="PROSITE" id="PS51078">
    <property type="entry name" value="ICLR_ED"/>
    <property type="match status" value="1"/>
</dbReference>
<dbReference type="PROSITE" id="PS51077">
    <property type="entry name" value="HTH_ICLR"/>
    <property type="match status" value="1"/>
</dbReference>
<dbReference type="GO" id="GO:0045892">
    <property type="term" value="P:negative regulation of DNA-templated transcription"/>
    <property type="evidence" value="ECO:0007669"/>
    <property type="project" value="TreeGrafter"/>
</dbReference>
<dbReference type="SMART" id="SM00346">
    <property type="entry name" value="HTH_ICLR"/>
    <property type="match status" value="1"/>
</dbReference>
<organism evidence="6">
    <name type="scientific">mine drainage metagenome</name>
    <dbReference type="NCBI Taxonomy" id="410659"/>
    <lineage>
        <taxon>unclassified sequences</taxon>
        <taxon>metagenomes</taxon>
        <taxon>ecological metagenomes</taxon>
    </lineage>
</organism>
<feature type="domain" description="IclR-ED" evidence="5">
    <location>
        <begin position="79"/>
        <end position="263"/>
    </location>
</feature>
<dbReference type="PANTHER" id="PTHR30136">
    <property type="entry name" value="HELIX-TURN-HELIX TRANSCRIPTIONAL REGULATOR, ICLR FAMILY"/>
    <property type="match status" value="1"/>
</dbReference>
<gene>
    <name evidence="6" type="primary">kdgR_2</name>
    <name evidence="6" type="ORF">GALL_218400</name>
</gene>
<dbReference type="GO" id="GO:0003677">
    <property type="term" value="F:DNA binding"/>
    <property type="evidence" value="ECO:0007669"/>
    <property type="project" value="UniProtKB-KW"/>
</dbReference>
<dbReference type="InterPro" id="IPR036388">
    <property type="entry name" value="WH-like_DNA-bd_sf"/>
</dbReference>
<feature type="domain" description="HTH iclR-type" evidence="4">
    <location>
        <begin position="17"/>
        <end position="78"/>
    </location>
</feature>
<name>A0A1J5S390_9ZZZZ</name>
<evidence type="ECO:0000256" key="2">
    <source>
        <dbReference type="ARBA" id="ARBA00023125"/>
    </source>
</evidence>
<accession>A0A1J5S390</accession>
<evidence type="ECO:0000256" key="1">
    <source>
        <dbReference type="ARBA" id="ARBA00023015"/>
    </source>
</evidence>
<dbReference type="EMBL" id="MLJW01000153">
    <property type="protein sequence ID" value="OIQ96211.1"/>
    <property type="molecule type" value="Genomic_DNA"/>
</dbReference>
<dbReference type="PANTHER" id="PTHR30136:SF24">
    <property type="entry name" value="HTH-TYPE TRANSCRIPTIONAL REPRESSOR ALLR"/>
    <property type="match status" value="1"/>
</dbReference>
<keyword evidence="3" id="KW-0804">Transcription</keyword>
<protein>
    <submittedName>
        <fullName evidence="6">Transcriptional regulator KdgR</fullName>
    </submittedName>
</protein>
<dbReference type="InterPro" id="IPR029016">
    <property type="entry name" value="GAF-like_dom_sf"/>
</dbReference>
<dbReference type="GO" id="GO:0003700">
    <property type="term" value="F:DNA-binding transcription factor activity"/>
    <property type="evidence" value="ECO:0007669"/>
    <property type="project" value="TreeGrafter"/>
</dbReference>
<sequence>MSTVNAQTDQKMPKGAVPSVLRAVQILDTLAGSREPLSLAELTARLGLPKSSILALATSLAKTGLVRRLDNGAYQLGTHLVDLAHAYLANIDLTQEFASTWDALAMLPGEGVVLALLDGTDVVYVACRNGDSPLGVTYRIGMRLPANCTATGKALLSTQPDERVRTLYRGTPLRRLTPHSHKTLRALLADLSEIRLRGYSIDDEETREGMRCIGAPVFDSSGSRAIAAVAVSTLKRDGEPGRNQPEIAAVLEFSRVLSKRLGAKPL</sequence>
<dbReference type="Gene3D" id="3.30.450.40">
    <property type="match status" value="1"/>
</dbReference>
<evidence type="ECO:0000256" key="3">
    <source>
        <dbReference type="ARBA" id="ARBA00023163"/>
    </source>
</evidence>
<evidence type="ECO:0000259" key="4">
    <source>
        <dbReference type="PROSITE" id="PS51077"/>
    </source>
</evidence>
<dbReference type="Pfam" id="PF09339">
    <property type="entry name" value="HTH_IclR"/>
    <property type="match status" value="1"/>
</dbReference>
<dbReference type="InterPro" id="IPR014757">
    <property type="entry name" value="Tscrpt_reg_IclR_C"/>
</dbReference>
<reference evidence="6" key="1">
    <citation type="submission" date="2016-10" db="EMBL/GenBank/DDBJ databases">
        <title>Sequence of Gallionella enrichment culture.</title>
        <authorList>
            <person name="Poehlein A."/>
            <person name="Muehling M."/>
            <person name="Daniel R."/>
        </authorList>
    </citation>
    <scope>NUCLEOTIDE SEQUENCE</scope>
</reference>
<evidence type="ECO:0000259" key="5">
    <source>
        <dbReference type="PROSITE" id="PS51078"/>
    </source>
</evidence>
<dbReference type="Gene3D" id="1.10.10.10">
    <property type="entry name" value="Winged helix-like DNA-binding domain superfamily/Winged helix DNA-binding domain"/>
    <property type="match status" value="1"/>
</dbReference>
<keyword evidence="1" id="KW-0805">Transcription regulation</keyword>
<dbReference type="InterPro" id="IPR036390">
    <property type="entry name" value="WH_DNA-bd_sf"/>
</dbReference>
<dbReference type="SUPFAM" id="SSF55781">
    <property type="entry name" value="GAF domain-like"/>
    <property type="match status" value="1"/>
</dbReference>
<proteinExistence type="predicted"/>
<comment type="caution">
    <text evidence="6">The sequence shown here is derived from an EMBL/GenBank/DDBJ whole genome shotgun (WGS) entry which is preliminary data.</text>
</comment>
<dbReference type="Pfam" id="PF01614">
    <property type="entry name" value="IclR_C"/>
    <property type="match status" value="1"/>
</dbReference>
<keyword evidence="2" id="KW-0238">DNA-binding</keyword>
<dbReference type="AlphaFoldDB" id="A0A1J5S390"/>
<dbReference type="InterPro" id="IPR005471">
    <property type="entry name" value="Tscrpt_reg_IclR_N"/>
</dbReference>